<sequence length="110" mass="11910">MTPTTSGDVLTTSGGTRWTMRGEIDAAVQARREDELLRIAQSANERIHVDLGEVTFMDSGGLRLLYHAATAGSGAPVLERVPRRVRDLLELSGVVDLFELADDPTDEDSA</sequence>
<dbReference type="Proteomes" id="UP000035265">
    <property type="component" value="Unassembled WGS sequence"/>
</dbReference>
<evidence type="ECO:0000259" key="1">
    <source>
        <dbReference type="PROSITE" id="PS50801"/>
    </source>
</evidence>
<dbReference type="InterPro" id="IPR058548">
    <property type="entry name" value="MlaB-like_STAS"/>
</dbReference>
<dbReference type="Pfam" id="PF13466">
    <property type="entry name" value="STAS_2"/>
    <property type="match status" value="1"/>
</dbReference>
<dbReference type="InterPro" id="IPR036513">
    <property type="entry name" value="STAS_dom_sf"/>
</dbReference>
<evidence type="ECO:0000313" key="3">
    <source>
        <dbReference type="Proteomes" id="UP000035265"/>
    </source>
</evidence>
<organism evidence="2 3">
    <name type="scientific">Cellulosimicrobium funkei</name>
    <dbReference type="NCBI Taxonomy" id="264251"/>
    <lineage>
        <taxon>Bacteria</taxon>
        <taxon>Bacillati</taxon>
        <taxon>Actinomycetota</taxon>
        <taxon>Actinomycetes</taxon>
        <taxon>Micrococcales</taxon>
        <taxon>Promicromonosporaceae</taxon>
        <taxon>Cellulosimicrobium</taxon>
    </lineage>
</organism>
<dbReference type="CDD" id="cd07043">
    <property type="entry name" value="STAS_anti-anti-sigma_factors"/>
    <property type="match status" value="1"/>
</dbReference>
<keyword evidence="3" id="KW-1185">Reference proteome</keyword>
<name>A0A0H2KRK1_9MICO</name>
<dbReference type="PATRIC" id="fig|264251.5.peg.800"/>
<dbReference type="EMBL" id="JNBQ01000002">
    <property type="protein sequence ID" value="KLN36150.1"/>
    <property type="molecule type" value="Genomic_DNA"/>
</dbReference>
<gene>
    <name evidence="2" type="ORF">FB00_03900</name>
</gene>
<protein>
    <recommendedName>
        <fullName evidence="1">STAS domain-containing protein</fullName>
    </recommendedName>
</protein>
<dbReference type="Gene3D" id="3.30.750.24">
    <property type="entry name" value="STAS domain"/>
    <property type="match status" value="1"/>
</dbReference>
<reference evidence="2 3" key="1">
    <citation type="submission" date="2014-05" db="EMBL/GenBank/DDBJ databases">
        <title>Cellulosimicrobium funkei U11 genome.</title>
        <authorList>
            <person name="Hu C."/>
            <person name="Gong Y."/>
            <person name="Wan W."/>
            <person name="Jiang M."/>
        </authorList>
    </citation>
    <scope>NUCLEOTIDE SEQUENCE [LARGE SCALE GENOMIC DNA]</scope>
    <source>
        <strain evidence="2 3">U11</strain>
    </source>
</reference>
<dbReference type="InterPro" id="IPR002645">
    <property type="entry name" value="STAS_dom"/>
</dbReference>
<feature type="domain" description="STAS" evidence="1">
    <location>
        <begin position="20"/>
        <end position="110"/>
    </location>
</feature>
<evidence type="ECO:0000313" key="2">
    <source>
        <dbReference type="EMBL" id="KLN36150.1"/>
    </source>
</evidence>
<dbReference type="STRING" id="264251.FB00_03900"/>
<proteinExistence type="predicted"/>
<comment type="caution">
    <text evidence="2">The sequence shown here is derived from an EMBL/GenBank/DDBJ whole genome shotgun (WGS) entry which is preliminary data.</text>
</comment>
<dbReference type="PROSITE" id="PS50801">
    <property type="entry name" value="STAS"/>
    <property type="match status" value="1"/>
</dbReference>
<dbReference type="AlphaFoldDB" id="A0A0H2KRK1"/>
<dbReference type="RefSeq" id="WP_047231488.1">
    <property type="nucleotide sequence ID" value="NZ_JNBQ01000002.1"/>
</dbReference>
<dbReference type="SUPFAM" id="SSF52091">
    <property type="entry name" value="SpoIIaa-like"/>
    <property type="match status" value="1"/>
</dbReference>
<accession>A0A0H2KRK1</accession>